<name>A0ABY4EQ26_9BACI</name>
<feature type="transmembrane region" description="Helical" evidence="7">
    <location>
        <begin position="6"/>
        <end position="28"/>
    </location>
</feature>
<feature type="transmembrane region" description="Helical" evidence="7">
    <location>
        <begin position="49"/>
        <end position="71"/>
    </location>
</feature>
<evidence type="ECO:0000256" key="4">
    <source>
        <dbReference type="ARBA" id="ARBA00022692"/>
    </source>
</evidence>
<keyword evidence="3" id="KW-1003">Cell membrane</keyword>
<sequence length="333" mass="36711">MLVKTSNALIYFIFSLVFVAIFVAFVGGEFIPIEKYAALPQEILDINTLFLSIFLEAIPFVLIGVFISALIQSFIKEEHLQRFIPSNPILAIIPGVIIGAIFPICECAVVPIVRRLVQKGMPLHVGFVILVSAPILNPIVYLSTYYAFQSSHHVALERMGLAFVVSIILGLLIYCFYGDSNQLKGIHSSASGHHHPHKRIGKWKETMHHAIDEFFGMGKYLLFGSLVASVIQAFLARETLLNVGHGLVSGPSAMMGMAYVLSLCSEADAFVAASFKSVTSGTSLLAFLVYGPMIDLKNTILLFAYFKNKFVAGFLVLVTVVVFSVILLYSFWY</sequence>
<keyword evidence="6 7" id="KW-0472">Membrane</keyword>
<dbReference type="PANTHER" id="PTHR34184:SF4">
    <property type="entry name" value="UPF0718 PROTEIN YCGR"/>
    <property type="match status" value="1"/>
</dbReference>
<proteinExistence type="inferred from homology"/>
<dbReference type="Proteomes" id="UP000831787">
    <property type="component" value="Chromosome"/>
</dbReference>
<accession>A0ABY4EQ26</accession>
<feature type="transmembrane region" description="Helical" evidence="7">
    <location>
        <begin position="125"/>
        <end position="148"/>
    </location>
</feature>
<reference evidence="8 9" key="1">
    <citation type="submission" date="2022-04" db="EMBL/GenBank/DDBJ databases">
        <title>Halobacillus sp. isolated from saltern.</title>
        <authorList>
            <person name="Won M."/>
            <person name="Lee C.-M."/>
            <person name="Woen H.-Y."/>
            <person name="Kwon S.-W."/>
        </authorList>
    </citation>
    <scope>NUCLEOTIDE SEQUENCE [LARGE SCALE GENOMIC DNA]</scope>
    <source>
        <strain evidence="8 9">SSBR10-3</strain>
    </source>
</reference>
<evidence type="ECO:0000313" key="8">
    <source>
        <dbReference type="EMBL" id="UOQ45752.1"/>
    </source>
</evidence>
<keyword evidence="5 7" id="KW-1133">Transmembrane helix</keyword>
<evidence type="ECO:0000256" key="6">
    <source>
        <dbReference type="ARBA" id="ARBA00023136"/>
    </source>
</evidence>
<feature type="transmembrane region" description="Helical" evidence="7">
    <location>
        <begin position="310"/>
        <end position="332"/>
    </location>
</feature>
<dbReference type="RefSeq" id="WP_244712594.1">
    <property type="nucleotide sequence ID" value="NZ_CP095073.1"/>
</dbReference>
<gene>
    <name evidence="8" type="ORF">MUN89_07435</name>
</gene>
<dbReference type="Pfam" id="PF03773">
    <property type="entry name" value="ArsP_1"/>
    <property type="match status" value="1"/>
</dbReference>
<evidence type="ECO:0000256" key="2">
    <source>
        <dbReference type="ARBA" id="ARBA00006386"/>
    </source>
</evidence>
<feature type="transmembrane region" description="Helical" evidence="7">
    <location>
        <begin position="220"/>
        <end position="237"/>
    </location>
</feature>
<feature type="transmembrane region" description="Helical" evidence="7">
    <location>
        <begin position="91"/>
        <end position="113"/>
    </location>
</feature>
<dbReference type="EMBL" id="CP095073">
    <property type="protein sequence ID" value="UOQ45752.1"/>
    <property type="molecule type" value="Genomic_DNA"/>
</dbReference>
<evidence type="ECO:0000256" key="7">
    <source>
        <dbReference type="SAM" id="Phobius"/>
    </source>
</evidence>
<dbReference type="InterPro" id="IPR052923">
    <property type="entry name" value="UPF0718"/>
</dbReference>
<feature type="transmembrane region" description="Helical" evidence="7">
    <location>
        <begin position="243"/>
        <end position="262"/>
    </location>
</feature>
<feature type="transmembrane region" description="Helical" evidence="7">
    <location>
        <begin position="160"/>
        <end position="177"/>
    </location>
</feature>
<dbReference type="PANTHER" id="PTHR34184">
    <property type="entry name" value="UPF0718 PROTEIN YCGR"/>
    <property type="match status" value="1"/>
</dbReference>
<evidence type="ECO:0000256" key="5">
    <source>
        <dbReference type="ARBA" id="ARBA00022989"/>
    </source>
</evidence>
<keyword evidence="9" id="KW-1185">Reference proteome</keyword>
<evidence type="ECO:0000256" key="1">
    <source>
        <dbReference type="ARBA" id="ARBA00004651"/>
    </source>
</evidence>
<keyword evidence="4 7" id="KW-0812">Transmembrane</keyword>
<evidence type="ECO:0000313" key="9">
    <source>
        <dbReference type="Proteomes" id="UP000831787"/>
    </source>
</evidence>
<dbReference type="InterPro" id="IPR005524">
    <property type="entry name" value="DUF318"/>
</dbReference>
<organism evidence="8 9">
    <name type="scientific">Halobacillus salinarum</name>
    <dbReference type="NCBI Taxonomy" id="2932257"/>
    <lineage>
        <taxon>Bacteria</taxon>
        <taxon>Bacillati</taxon>
        <taxon>Bacillota</taxon>
        <taxon>Bacilli</taxon>
        <taxon>Bacillales</taxon>
        <taxon>Bacillaceae</taxon>
        <taxon>Halobacillus</taxon>
    </lineage>
</organism>
<protein>
    <submittedName>
        <fullName evidence="8">Permease</fullName>
    </submittedName>
</protein>
<evidence type="ECO:0000256" key="3">
    <source>
        <dbReference type="ARBA" id="ARBA00022475"/>
    </source>
</evidence>
<comment type="similarity">
    <text evidence="2">Belongs to the UPF0718 family.</text>
</comment>
<comment type="subcellular location">
    <subcellularLocation>
        <location evidence="1">Cell membrane</location>
        <topology evidence="1">Multi-pass membrane protein</topology>
    </subcellularLocation>
</comment>